<name>A0A6A5QRB9_AMPQU</name>
<gene>
    <name evidence="2" type="ORF">BDU57DRAFT_193917</name>
</gene>
<evidence type="ECO:0000313" key="3">
    <source>
        <dbReference type="Proteomes" id="UP000800096"/>
    </source>
</evidence>
<evidence type="ECO:0000256" key="1">
    <source>
        <dbReference type="SAM" id="MobiDB-lite"/>
    </source>
</evidence>
<reference evidence="2" key="1">
    <citation type="journal article" date="2020" name="Stud. Mycol.">
        <title>101 Dothideomycetes genomes: a test case for predicting lifestyles and emergence of pathogens.</title>
        <authorList>
            <person name="Haridas S."/>
            <person name="Albert R."/>
            <person name="Binder M."/>
            <person name="Bloem J."/>
            <person name="Labutti K."/>
            <person name="Salamov A."/>
            <person name="Andreopoulos B."/>
            <person name="Baker S."/>
            <person name="Barry K."/>
            <person name="Bills G."/>
            <person name="Bluhm B."/>
            <person name="Cannon C."/>
            <person name="Castanera R."/>
            <person name="Culley D."/>
            <person name="Daum C."/>
            <person name="Ezra D."/>
            <person name="Gonzalez J."/>
            <person name="Henrissat B."/>
            <person name="Kuo A."/>
            <person name="Liang C."/>
            <person name="Lipzen A."/>
            <person name="Lutzoni F."/>
            <person name="Magnuson J."/>
            <person name="Mondo S."/>
            <person name="Nolan M."/>
            <person name="Ohm R."/>
            <person name="Pangilinan J."/>
            <person name="Park H.-J."/>
            <person name="Ramirez L."/>
            <person name="Alfaro M."/>
            <person name="Sun H."/>
            <person name="Tritt A."/>
            <person name="Yoshinaga Y."/>
            <person name="Zwiers L.-H."/>
            <person name="Turgeon B."/>
            <person name="Goodwin S."/>
            <person name="Spatafora J."/>
            <person name="Crous P."/>
            <person name="Grigoriev I."/>
        </authorList>
    </citation>
    <scope>NUCLEOTIDE SEQUENCE</scope>
    <source>
        <strain evidence="2">HMLAC05119</strain>
    </source>
</reference>
<dbReference type="Proteomes" id="UP000800096">
    <property type="component" value="Unassembled WGS sequence"/>
</dbReference>
<keyword evidence="3" id="KW-1185">Reference proteome</keyword>
<accession>A0A6A5QRB9</accession>
<protein>
    <submittedName>
        <fullName evidence="2">Uncharacterized protein</fullName>
    </submittedName>
</protein>
<proteinExistence type="predicted"/>
<dbReference type="AlphaFoldDB" id="A0A6A5QRB9"/>
<evidence type="ECO:0000313" key="2">
    <source>
        <dbReference type="EMBL" id="KAF1918291.1"/>
    </source>
</evidence>
<sequence>MKPLVELKILCAEEAWILSRGSMVQQTHYGSFPPTKELSNSLKIFCRLMLVEIGRYTTSVRRAPGQARAHASLHLHTRTTTDAPSPDFSQPEISHAHAIIRTPLSELHALLSSSYPHSVAISTLIASIKKTTIHGDECIEPERRPNARKSAYQLQCSRSNLQTHPAETHSLQVHSHQVATPRIQ</sequence>
<feature type="region of interest" description="Disordered" evidence="1">
    <location>
        <begin position="165"/>
        <end position="184"/>
    </location>
</feature>
<dbReference type="EMBL" id="ML979134">
    <property type="protein sequence ID" value="KAF1918291.1"/>
    <property type="molecule type" value="Genomic_DNA"/>
</dbReference>
<organism evidence="2 3">
    <name type="scientific">Ampelomyces quisqualis</name>
    <name type="common">Powdery mildew agent</name>
    <dbReference type="NCBI Taxonomy" id="50730"/>
    <lineage>
        <taxon>Eukaryota</taxon>
        <taxon>Fungi</taxon>
        <taxon>Dikarya</taxon>
        <taxon>Ascomycota</taxon>
        <taxon>Pezizomycotina</taxon>
        <taxon>Dothideomycetes</taxon>
        <taxon>Pleosporomycetidae</taxon>
        <taxon>Pleosporales</taxon>
        <taxon>Pleosporineae</taxon>
        <taxon>Phaeosphaeriaceae</taxon>
        <taxon>Ampelomyces</taxon>
    </lineage>
</organism>